<feature type="active site" description="Proton acceptor" evidence="8">
    <location>
        <position position="142"/>
    </location>
</feature>
<dbReference type="InterPro" id="IPR015956">
    <property type="entry name" value="Peniciliin-bd_prot_C_sf"/>
</dbReference>
<dbReference type="EC" id="3.4.16.4" evidence="12"/>
<dbReference type="InterPro" id="IPR018044">
    <property type="entry name" value="Peptidase_S11"/>
</dbReference>
<evidence type="ECO:0000256" key="8">
    <source>
        <dbReference type="PIRSR" id="PIRSR618044-1"/>
    </source>
</evidence>
<keyword evidence="4 12" id="KW-0378">Hydrolase</keyword>
<dbReference type="GO" id="GO:0009252">
    <property type="term" value="P:peptidoglycan biosynthetic process"/>
    <property type="evidence" value="ECO:0007669"/>
    <property type="project" value="UniProtKB-KW"/>
</dbReference>
<dbReference type="Gene3D" id="3.40.710.10">
    <property type="entry name" value="DD-peptidase/beta-lactamase superfamily"/>
    <property type="match status" value="1"/>
</dbReference>
<dbReference type="SUPFAM" id="SSF56601">
    <property type="entry name" value="beta-lactamase/transpeptidase-like"/>
    <property type="match status" value="1"/>
</dbReference>
<dbReference type="SUPFAM" id="SSF69189">
    <property type="entry name" value="Penicillin-binding protein associated domain"/>
    <property type="match status" value="1"/>
</dbReference>
<dbReference type="Proteomes" id="UP000018680">
    <property type="component" value="Chromosome"/>
</dbReference>
<name>V5WHQ1_9SPIO</name>
<evidence type="ECO:0000256" key="2">
    <source>
        <dbReference type="ARBA" id="ARBA00007164"/>
    </source>
</evidence>
<dbReference type="KEGG" id="slr:L21SP2_1671"/>
<dbReference type="GO" id="GO:0006508">
    <property type="term" value="P:proteolysis"/>
    <property type="evidence" value="ECO:0007669"/>
    <property type="project" value="InterPro"/>
</dbReference>
<keyword evidence="12" id="KW-0121">Carboxypeptidase</keyword>
<dbReference type="Pfam" id="PF00768">
    <property type="entry name" value="Peptidase_S11"/>
    <property type="match status" value="1"/>
</dbReference>
<reference evidence="12 13" key="1">
    <citation type="journal article" date="2015" name="Stand. Genomic Sci.">
        <title>Complete genome sequence and description of Salinispira pacifica gen. nov., sp. nov., a novel spirochaete isolated form a hypersaline microbial mat.</title>
        <authorList>
            <person name="Ben Hania W."/>
            <person name="Joseph M."/>
            <person name="Schumann P."/>
            <person name="Bunk B."/>
            <person name="Fiebig A."/>
            <person name="Sproer C."/>
            <person name="Klenk H.P."/>
            <person name="Fardeau M.L."/>
            <person name="Spring S."/>
        </authorList>
    </citation>
    <scope>NUCLEOTIDE SEQUENCE [LARGE SCALE GENOMIC DNA]</scope>
    <source>
        <strain evidence="12 13">L21-RPul-D2</strain>
    </source>
</reference>
<dbReference type="PANTHER" id="PTHR21581">
    <property type="entry name" value="D-ALANYL-D-ALANINE CARBOXYPEPTIDASE"/>
    <property type="match status" value="1"/>
</dbReference>
<organism evidence="12 13">
    <name type="scientific">Salinispira pacifica</name>
    <dbReference type="NCBI Taxonomy" id="1307761"/>
    <lineage>
        <taxon>Bacteria</taxon>
        <taxon>Pseudomonadati</taxon>
        <taxon>Spirochaetota</taxon>
        <taxon>Spirochaetia</taxon>
        <taxon>Spirochaetales</taxon>
        <taxon>Spirochaetaceae</taxon>
        <taxon>Salinispira</taxon>
    </lineage>
</organism>
<dbReference type="InterPro" id="IPR012338">
    <property type="entry name" value="Beta-lactam/transpept-like"/>
</dbReference>
<dbReference type="PANTHER" id="PTHR21581:SF6">
    <property type="entry name" value="TRAFFICKING PROTEIN PARTICLE COMPLEX SUBUNIT 12"/>
    <property type="match status" value="1"/>
</dbReference>
<evidence type="ECO:0000256" key="4">
    <source>
        <dbReference type="ARBA" id="ARBA00022801"/>
    </source>
</evidence>
<feature type="domain" description="Peptidase S11 D-alanyl-D-alanine carboxypeptidase A N-terminal" evidence="11">
    <location>
        <begin position="104"/>
        <end position="349"/>
    </location>
</feature>
<dbReference type="GO" id="GO:0009002">
    <property type="term" value="F:serine-type D-Ala-D-Ala carboxypeptidase activity"/>
    <property type="evidence" value="ECO:0007669"/>
    <property type="project" value="UniProtKB-EC"/>
</dbReference>
<keyword evidence="3" id="KW-0732">Signal</keyword>
<dbReference type="EMBL" id="CP006939">
    <property type="protein sequence ID" value="AHC15054.1"/>
    <property type="molecule type" value="Genomic_DNA"/>
</dbReference>
<feature type="active site" description="Acyl-ester intermediate" evidence="8">
    <location>
        <position position="139"/>
    </location>
</feature>
<evidence type="ECO:0000256" key="3">
    <source>
        <dbReference type="ARBA" id="ARBA00022729"/>
    </source>
</evidence>
<feature type="binding site" evidence="9">
    <location>
        <position position="319"/>
    </location>
    <ligand>
        <name>substrate</name>
    </ligand>
</feature>
<protein>
    <submittedName>
        <fullName evidence="12">D-alanyl-D-alanine carboxypeptidase</fullName>
        <ecNumber evidence="12">3.4.16.4</ecNumber>
    </submittedName>
</protein>
<dbReference type="GO" id="GO:0008360">
    <property type="term" value="P:regulation of cell shape"/>
    <property type="evidence" value="ECO:0007669"/>
    <property type="project" value="UniProtKB-KW"/>
</dbReference>
<dbReference type="GO" id="GO:0071555">
    <property type="term" value="P:cell wall organization"/>
    <property type="evidence" value="ECO:0007669"/>
    <property type="project" value="UniProtKB-KW"/>
</dbReference>
<evidence type="ECO:0000256" key="7">
    <source>
        <dbReference type="ARBA" id="ARBA00023316"/>
    </source>
</evidence>
<dbReference type="AlphaFoldDB" id="V5WHQ1"/>
<keyword evidence="13" id="KW-1185">Reference proteome</keyword>
<keyword evidence="5" id="KW-0133">Cell shape</keyword>
<keyword evidence="7" id="KW-0961">Cell wall biogenesis/degradation</keyword>
<evidence type="ECO:0000256" key="5">
    <source>
        <dbReference type="ARBA" id="ARBA00022960"/>
    </source>
</evidence>
<evidence type="ECO:0000256" key="10">
    <source>
        <dbReference type="RuleBase" id="RU004016"/>
    </source>
</evidence>
<dbReference type="PRINTS" id="PR00725">
    <property type="entry name" value="DADACBPTASE1"/>
</dbReference>
<dbReference type="PATRIC" id="fig|1307761.3.peg.1666"/>
<keyword evidence="12" id="KW-0645">Protease</keyword>
<evidence type="ECO:0000256" key="6">
    <source>
        <dbReference type="ARBA" id="ARBA00022984"/>
    </source>
</evidence>
<dbReference type="RefSeq" id="WP_024267973.1">
    <property type="nucleotide sequence ID" value="NC_023035.1"/>
</dbReference>
<evidence type="ECO:0000313" key="12">
    <source>
        <dbReference type="EMBL" id="AHC15054.1"/>
    </source>
</evidence>
<dbReference type="eggNOG" id="COG1686">
    <property type="taxonomic scope" value="Bacteria"/>
</dbReference>
<feature type="active site" evidence="8">
    <location>
        <position position="203"/>
    </location>
</feature>
<evidence type="ECO:0000259" key="11">
    <source>
        <dbReference type="Pfam" id="PF00768"/>
    </source>
</evidence>
<sequence length="497" mass="55275">MYKSVSKILRKNLNFIQEFPRALPFKRVLRVGAGSLFSFLLLFILTGGQPSAWAQNLDNRYPGSMYAITQDFSHVTEQGDEENGAGGTEKISDSYPLSYQSIFSLQPPEHDAPIAMLLELNTGSILYGENILQEYPPASLTKLFTVYTALDIYEELGVQMDDTARFSSAAWAENAPPRSSLMFLGPDQAPSIREIILGLMVSSGNDAAMAIAETSTGSMEGFMLRMNRIAEQLGLEASRFVEPSGYSENNRTSAMDLARLTQLYLERWPWVIQEFHMVESFTYPRREHMLNGATAQFMNITQYNRNGLISSYEGATGLKTGYIDESGYNIIATARRDGMHLFALVMGVQADNSVEGSRLREEAARSLLDYGFENFTRVELPLAEGNIPVRRGEAENLVLKGETLEMIVPVNTGDITVERRRAAALAAPVAEDQIVDRFRWIQNGRVVGEYAREAGRAIPRSRGIRASVQSIGQFFRRIFTGERPLEGDIGGFSGSEL</sequence>
<gene>
    <name evidence="12" type="ORF">L21SP2_1671</name>
</gene>
<keyword evidence="6" id="KW-0573">Peptidoglycan synthesis</keyword>
<evidence type="ECO:0000313" key="13">
    <source>
        <dbReference type="Proteomes" id="UP000018680"/>
    </source>
</evidence>
<accession>V5WHQ1</accession>
<comment type="function">
    <text evidence="1">Removes C-terminal D-alanyl residues from sugar-peptide cell wall precursors.</text>
</comment>
<evidence type="ECO:0000256" key="1">
    <source>
        <dbReference type="ARBA" id="ARBA00003217"/>
    </source>
</evidence>
<dbReference type="HOGENOM" id="CLU_027070_8_1_12"/>
<dbReference type="InterPro" id="IPR001967">
    <property type="entry name" value="Peptidase_S11_N"/>
</dbReference>
<evidence type="ECO:0000256" key="9">
    <source>
        <dbReference type="PIRSR" id="PIRSR618044-2"/>
    </source>
</evidence>
<comment type="similarity">
    <text evidence="2 10">Belongs to the peptidase S11 family.</text>
</comment>
<proteinExistence type="inferred from homology"/>
<dbReference type="STRING" id="1307761.L21SP2_1671"/>